<protein>
    <recommendedName>
        <fullName evidence="3">Transposase</fullName>
    </recommendedName>
</protein>
<accession>A0A0W0WS90</accession>
<proteinExistence type="predicted"/>
<evidence type="ECO:0000313" key="1">
    <source>
        <dbReference type="EMBL" id="KTD35198.1"/>
    </source>
</evidence>
<dbReference type="EMBL" id="LNYH01000001">
    <property type="protein sequence ID" value="KTD35198.1"/>
    <property type="molecule type" value="Genomic_DNA"/>
</dbReference>
<dbReference type="Proteomes" id="UP000054761">
    <property type="component" value="Unassembled WGS sequence"/>
</dbReference>
<name>A0A0W0WS90_9GAMM</name>
<evidence type="ECO:0008006" key="3">
    <source>
        <dbReference type="Google" id="ProtNLM"/>
    </source>
</evidence>
<gene>
    <name evidence="1" type="ORF">Lisr_0013</name>
</gene>
<organism evidence="1 2">
    <name type="scientific">Legionella israelensis</name>
    <dbReference type="NCBI Taxonomy" id="454"/>
    <lineage>
        <taxon>Bacteria</taxon>
        <taxon>Pseudomonadati</taxon>
        <taxon>Pseudomonadota</taxon>
        <taxon>Gammaproteobacteria</taxon>
        <taxon>Legionellales</taxon>
        <taxon>Legionellaceae</taxon>
        <taxon>Legionella</taxon>
    </lineage>
</organism>
<dbReference type="RefSeq" id="WP_058500408.1">
    <property type="nucleotide sequence ID" value="NZ_CAAAJA010000108.1"/>
</dbReference>
<comment type="caution">
    <text evidence="1">The sequence shown here is derived from an EMBL/GenBank/DDBJ whole genome shotgun (WGS) entry which is preliminary data.</text>
</comment>
<dbReference type="InterPro" id="IPR036515">
    <property type="entry name" value="Transposase_17_sf"/>
</dbReference>
<dbReference type="SUPFAM" id="SSF143422">
    <property type="entry name" value="Transposase IS200-like"/>
    <property type="match status" value="1"/>
</dbReference>
<evidence type="ECO:0000313" key="2">
    <source>
        <dbReference type="Proteomes" id="UP000054761"/>
    </source>
</evidence>
<dbReference type="PATRIC" id="fig|454.4.peg.14"/>
<dbReference type="GO" id="GO:0006313">
    <property type="term" value="P:DNA transposition"/>
    <property type="evidence" value="ECO:0007669"/>
    <property type="project" value="InterPro"/>
</dbReference>
<dbReference type="STRING" id="454.Lisr_0013"/>
<dbReference type="GO" id="GO:0003677">
    <property type="term" value="F:DNA binding"/>
    <property type="evidence" value="ECO:0007669"/>
    <property type="project" value="InterPro"/>
</dbReference>
<reference evidence="1 2" key="1">
    <citation type="submission" date="2015-11" db="EMBL/GenBank/DDBJ databases">
        <title>Genomic analysis of 38 Legionella species identifies large and diverse effector repertoires.</title>
        <authorList>
            <person name="Burstein D."/>
            <person name="Amaro F."/>
            <person name="Zusman T."/>
            <person name="Lifshitz Z."/>
            <person name="Cohen O."/>
            <person name="Gilbert J.A."/>
            <person name="Pupko T."/>
            <person name="Shuman H.A."/>
            <person name="Segal G."/>
        </authorList>
    </citation>
    <scope>NUCLEOTIDE SEQUENCE [LARGE SCALE GENOMIC DNA]</scope>
    <source>
        <strain evidence="1 2">Bercovier 4</strain>
    </source>
</reference>
<sequence length="63" mass="7223">MQYIRAKVSGATYFFTVNLANRTNGILIKQIDILRDAIQIAKTKYPFKIYCSEFISAVGISWM</sequence>
<dbReference type="GO" id="GO:0004803">
    <property type="term" value="F:transposase activity"/>
    <property type="evidence" value="ECO:0007669"/>
    <property type="project" value="InterPro"/>
</dbReference>
<keyword evidence="2" id="KW-1185">Reference proteome</keyword>
<dbReference type="AlphaFoldDB" id="A0A0W0WS90"/>